<organism evidence="1 2">
    <name type="scientific">Solanum stoloniferum</name>
    <dbReference type="NCBI Taxonomy" id="62892"/>
    <lineage>
        <taxon>Eukaryota</taxon>
        <taxon>Viridiplantae</taxon>
        <taxon>Streptophyta</taxon>
        <taxon>Embryophyta</taxon>
        <taxon>Tracheophyta</taxon>
        <taxon>Spermatophyta</taxon>
        <taxon>Magnoliopsida</taxon>
        <taxon>eudicotyledons</taxon>
        <taxon>Gunneridae</taxon>
        <taxon>Pentapetalae</taxon>
        <taxon>asterids</taxon>
        <taxon>lamiids</taxon>
        <taxon>Solanales</taxon>
        <taxon>Solanaceae</taxon>
        <taxon>Solanoideae</taxon>
        <taxon>Solaneae</taxon>
        <taxon>Solanum</taxon>
    </lineage>
</organism>
<comment type="caution">
    <text evidence="1">The sequence shown here is derived from an EMBL/GenBank/DDBJ whole genome shotgun (WGS) entry which is preliminary data.</text>
</comment>
<keyword evidence="2" id="KW-1185">Reference proteome</keyword>
<dbReference type="Proteomes" id="UP001627284">
    <property type="component" value="Unassembled WGS sequence"/>
</dbReference>
<dbReference type="AlphaFoldDB" id="A0ABD2UIU4"/>
<sequence length="128" mass="14515">ALGLQSSIFADSKNICISLCAACSDFAPDSLDRLGAIIFLRHQALKVSPAVISPLRFKRGIFLIDCPVMVYQNKDFETYSPDVCDMHFLLKLGRTYVYHLSMNERQLKCQLSSISSSEFHFNIIRYSI</sequence>
<evidence type="ECO:0000313" key="1">
    <source>
        <dbReference type="EMBL" id="KAL3368704.1"/>
    </source>
</evidence>
<protein>
    <submittedName>
        <fullName evidence="1">Uncharacterized protein</fullName>
    </submittedName>
</protein>
<proteinExistence type="predicted"/>
<reference evidence="1 2" key="1">
    <citation type="submission" date="2024-05" db="EMBL/GenBank/DDBJ databases">
        <title>De novo assembly of an allotetraploid wild potato.</title>
        <authorList>
            <person name="Hosaka A.J."/>
        </authorList>
    </citation>
    <scope>NUCLEOTIDE SEQUENCE [LARGE SCALE GENOMIC DNA]</scope>
    <source>
        <tissue evidence="1">Young leaves</tissue>
    </source>
</reference>
<accession>A0ABD2UIU4</accession>
<evidence type="ECO:0000313" key="2">
    <source>
        <dbReference type="Proteomes" id="UP001627284"/>
    </source>
</evidence>
<name>A0ABD2UIU4_9SOLN</name>
<gene>
    <name evidence="1" type="ORF">AABB24_009505</name>
</gene>
<dbReference type="EMBL" id="JBJKTR010000005">
    <property type="protein sequence ID" value="KAL3368704.1"/>
    <property type="molecule type" value="Genomic_DNA"/>
</dbReference>
<feature type="non-terminal residue" evidence="1">
    <location>
        <position position="1"/>
    </location>
</feature>